<dbReference type="InterPro" id="IPR045509">
    <property type="entry name" value="HD_assoc_2"/>
</dbReference>
<gene>
    <name evidence="2" type="ORF">APZ16_07155</name>
</gene>
<dbReference type="SUPFAM" id="SSF109604">
    <property type="entry name" value="HD-domain/PDEase-like"/>
    <property type="match status" value="1"/>
</dbReference>
<dbReference type="AlphaFoldDB" id="A0A147JUR7"/>
<organism evidence="2 3">
    <name type="scientific">Hadarchaeum yellowstonense</name>
    <dbReference type="NCBI Taxonomy" id="1776334"/>
    <lineage>
        <taxon>Archaea</taxon>
        <taxon>Methanobacteriati</taxon>
        <taxon>Candidatus Hadarchaeota</taxon>
        <taxon>Candidatus Hadarchaeia</taxon>
        <taxon>Candidatus Hadarchaeales</taxon>
        <taxon>Candidatus Hadarchaeaceae</taxon>
        <taxon>Candidatus Hadarchaeum</taxon>
    </lineage>
</organism>
<sequence>MIKYIRDPIHGYIGITDVERRIIDTWPVQRLRGIKQLSIASLVYPGGEHTRFSHSLGAMHVAGQIADSLKKSVEISEDEWQLVRLASLLHDIGHGPFSHSYEELIVQKLGINHEQMGARIVKESELADALKESGYRPDEIIELAFGKRTGGKTYLHQITASQVDADKLDFLVRDSYYTGVEYGRIDINRLIQAMDVCGEDIAIDLKALYALEAFMIARYEMFLAVYYHHAVRAAEILLHKAMDHADELIGLTSFASVEDFLKMDDGYVATKMRELDPTTCKEPEKRRRAEKAKEIMRKLDNRELLKVAYQRDVHIKDAYVARLLGDKNVRHQKEEEIAKLAGVDSDEVVVDVPTLDSIPYYPREIDPMEIPVFTTNSGGKKELVQLSRYSRLINVLKGYVDIIRVYTSPENRTKVERAASEVFKTLPFSAQINM</sequence>
<dbReference type="PANTHER" id="PTHR11373:SF4">
    <property type="entry name" value="DEOXYNUCLEOSIDE TRIPHOSPHATE TRIPHOSPHOHYDROLASE SAMHD1"/>
    <property type="match status" value="1"/>
</dbReference>
<dbReference type="PANTHER" id="PTHR11373">
    <property type="entry name" value="DEOXYNUCLEOSIDE TRIPHOSPHATE TRIPHOSPHOHYDROLASE"/>
    <property type="match status" value="1"/>
</dbReference>
<dbReference type="CDD" id="cd00077">
    <property type="entry name" value="HDc"/>
    <property type="match status" value="1"/>
</dbReference>
<dbReference type="InterPro" id="IPR003607">
    <property type="entry name" value="HD/PDEase_dom"/>
</dbReference>
<protein>
    <recommendedName>
        <fullName evidence="1">HD domain-containing protein</fullName>
    </recommendedName>
</protein>
<feature type="domain" description="HD" evidence="1">
    <location>
        <begin position="51"/>
        <end position="171"/>
    </location>
</feature>
<name>A0A147JUR7_HADYE</name>
<dbReference type="GO" id="GO:0008832">
    <property type="term" value="F:dGTPase activity"/>
    <property type="evidence" value="ECO:0007669"/>
    <property type="project" value="TreeGrafter"/>
</dbReference>
<evidence type="ECO:0000313" key="2">
    <source>
        <dbReference type="EMBL" id="KUO40181.1"/>
    </source>
</evidence>
<dbReference type="InterPro" id="IPR050135">
    <property type="entry name" value="dGTPase-like"/>
</dbReference>
<evidence type="ECO:0000259" key="1">
    <source>
        <dbReference type="PROSITE" id="PS51831"/>
    </source>
</evidence>
<evidence type="ECO:0000313" key="3">
    <source>
        <dbReference type="Proteomes" id="UP000074294"/>
    </source>
</evidence>
<dbReference type="SMART" id="SM00471">
    <property type="entry name" value="HDc"/>
    <property type="match status" value="1"/>
</dbReference>
<dbReference type="InterPro" id="IPR006674">
    <property type="entry name" value="HD_domain"/>
</dbReference>
<dbReference type="PROSITE" id="PS51831">
    <property type="entry name" value="HD"/>
    <property type="match status" value="1"/>
</dbReference>
<proteinExistence type="predicted"/>
<dbReference type="Gene3D" id="1.10.3210.10">
    <property type="entry name" value="Hypothetical protein af1432"/>
    <property type="match status" value="1"/>
</dbReference>
<dbReference type="GO" id="GO:0006203">
    <property type="term" value="P:dGTP catabolic process"/>
    <property type="evidence" value="ECO:0007669"/>
    <property type="project" value="TreeGrafter"/>
</dbReference>
<comment type="caution">
    <text evidence="2">The sequence shown here is derived from an EMBL/GenBank/DDBJ whole genome shotgun (WGS) entry which is preliminary data.</text>
</comment>
<dbReference type="Proteomes" id="UP000074294">
    <property type="component" value="Unassembled WGS sequence"/>
</dbReference>
<dbReference type="EMBL" id="LQMQ01000047">
    <property type="protein sequence ID" value="KUO40181.1"/>
    <property type="molecule type" value="Genomic_DNA"/>
</dbReference>
<dbReference type="Pfam" id="PF19276">
    <property type="entry name" value="HD_assoc_2"/>
    <property type="match status" value="1"/>
</dbReference>
<dbReference type="Pfam" id="PF01966">
    <property type="entry name" value="HD"/>
    <property type="match status" value="1"/>
</dbReference>
<reference evidence="2 3" key="1">
    <citation type="journal article" date="2016" name="Nat. Microbiol.">
        <title>Genomic inference of the metabolism of cosmopolitan subsurface Archaea, Hadesarchaea.</title>
        <authorList>
            <person name="Baker B.J."/>
            <person name="Saw J.H."/>
            <person name="Lind A.E."/>
            <person name="Lazar C.S."/>
            <person name="Hinrichs K.-U."/>
            <person name="Teske A.P."/>
            <person name="Ettema T.J."/>
        </authorList>
    </citation>
    <scope>NUCLEOTIDE SEQUENCE [LARGE SCALE GENOMIC DNA]</scope>
</reference>
<accession>A0A147JUR7</accession>